<comment type="caution">
    <text evidence="1">The sequence shown here is derived from an EMBL/GenBank/DDBJ whole genome shotgun (WGS) entry which is preliminary data.</text>
</comment>
<protein>
    <submittedName>
        <fullName evidence="1">RlpA-like double-psi beta-barrel-protein domain-containing protein-containing protein</fullName>
    </submittedName>
</protein>
<proteinExistence type="predicted"/>
<organism evidence="1 2">
    <name type="scientific">Irpex rosettiformis</name>
    <dbReference type="NCBI Taxonomy" id="378272"/>
    <lineage>
        <taxon>Eukaryota</taxon>
        <taxon>Fungi</taxon>
        <taxon>Dikarya</taxon>
        <taxon>Basidiomycota</taxon>
        <taxon>Agaricomycotina</taxon>
        <taxon>Agaricomycetes</taxon>
        <taxon>Polyporales</taxon>
        <taxon>Irpicaceae</taxon>
        <taxon>Irpex</taxon>
    </lineage>
</organism>
<reference evidence="1" key="1">
    <citation type="journal article" date="2021" name="Environ. Microbiol.">
        <title>Gene family expansions and transcriptome signatures uncover fungal adaptations to wood decay.</title>
        <authorList>
            <person name="Hage H."/>
            <person name="Miyauchi S."/>
            <person name="Viragh M."/>
            <person name="Drula E."/>
            <person name="Min B."/>
            <person name="Chaduli D."/>
            <person name="Navarro D."/>
            <person name="Favel A."/>
            <person name="Norest M."/>
            <person name="Lesage-Meessen L."/>
            <person name="Balint B."/>
            <person name="Merenyi Z."/>
            <person name="de Eugenio L."/>
            <person name="Morin E."/>
            <person name="Martinez A.T."/>
            <person name="Baldrian P."/>
            <person name="Stursova M."/>
            <person name="Martinez M.J."/>
            <person name="Novotny C."/>
            <person name="Magnuson J.K."/>
            <person name="Spatafora J.W."/>
            <person name="Maurice S."/>
            <person name="Pangilinan J."/>
            <person name="Andreopoulos W."/>
            <person name="LaButti K."/>
            <person name="Hundley H."/>
            <person name="Na H."/>
            <person name="Kuo A."/>
            <person name="Barry K."/>
            <person name="Lipzen A."/>
            <person name="Henrissat B."/>
            <person name="Riley R."/>
            <person name="Ahrendt S."/>
            <person name="Nagy L.G."/>
            <person name="Grigoriev I.V."/>
            <person name="Martin F."/>
            <person name="Rosso M.N."/>
        </authorList>
    </citation>
    <scope>NUCLEOTIDE SEQUENCE</scope>
    <source>
        <strain evidence="1">CBS 384.51</strain>
    </source>
</reference>
<name>A0ACB8UDR8_9APHY</name>
<gene>
    <name evidence="1" type="ORF">BDY19DRAFT_991086</name>
</gene>
<dbReference type="Proteomes" id="UP001055072">
    <property type="component" value="Unassembled WGS sequence"/>
</dbReference>
<evidence type="ECO:0000313" key="1">
    <source>
        <dbReference type="EMBL" id="KAI0092378.1"/>
    </source>
</evidence>
<dbReference type="EMBL" id="MU274904">
    <property type="protein sequence ID" value="KAI0092378.1"/>
    <property type="molecule type" value="Genomic_DNA"/>
</dbReference>
<sequence length="133" mass="13593">MILTGKSAILAVLAIVGLVQAAPAMHKRQTQSGPATFFTPGLGSCGITSSATDHIVAVSSSFFDTFSGATANPNANPVCGRKMTVSFQGKSTAVTVVDRCPGCGPTGIDLSPAAFNELASPDLGRIQVTWTLH</sequence>
<evidence type="ECO:0000313" key="2">
    <source>
        <dbReference type="Proteomes" id="UP001055072"/>
    </source>
</evidence>
<keyword evidence="2" id="KW-1185">Reference proteome</keyword>
<accession>A0ACB8UDR8</accession>